<dbReference type="PANTHER" id="PTHR42957:SF1">
    <property type="entry name" value="HELICASE MJ1565-RELATED"/>
    <property type="match status" value="1"/>
</dbReference>
<dbReference type="Gene3D" id="3.40.50.300">
    <property type="entry name" value="P-loop containing nucleotide triphosphate hydrolases"/>
    <property type="match status" value="2"/>
</dbReference>
<dbReference type="SUPFAM" id="SSF52540">
    <property type="entry name" value="P-loop containing nucleoside triphosphate hydrolases"/>
    <property type="match status" value="1"/>
</dbReference>
<gene>
    <name evidence="2" type="ORF">B2M26_03895</name>
</gene>
<organism evidence="2 3">
    <name type="scientific">Ferroacidibacillus organovorans</name>
    <dbReference type="NCBI Taxonomy" id="1765683"/>
    <lineage>
        <taxon>Bacteria</taxon>
        <taxon>Bacillati</taxon>
        <taxon>Bacillota</taxon>
        <taxon>Bacilli</taxon>
        <taxon>Bacillales</taxon>
        <taxon>Alicyclobacillaceae</taxon>
        <taxon>Ferroacidibacillus</taxon>
    </lineage>
</organism>
<dbReference type="InterPro" id="IPR008571">
    <property type="entry name" value="HerA-like"/>
</dbReference>
<dbReference type="EMBL" id="MWPS01000010">
    <property type="protein sequence ID" value="OPG16960.1"/>
    <property type="molecule type" value="Genomic_DNA"/>
</dbReference>
<dbReference type="InterPro" id="IPR027417">
    <property type="entry name" value="P-loop_NTPase"/>
</dbReference>
<protein>
    <recommendedName>
        <fullName evidence="1">Helicase HerA central domain-containing protein</fullName>
    </recommendedName>
</protein>
<dbReference type="PANTHER" id="PTHR42957">
    <property type="entry name" value="HELICASE MJ1565-RELATED"/>
    <property type="match status" value="1"/>
</dbReference>
<dbReference type="Pfam" id="PF01935">
    <property type="entry name" value="DUF87"/>
    <property type="match status" value="1"/>
</dbReference>
<evidence type="ECO:0000313" key="3">
    <source>
        <dbReference type="Proteomes" id="UP000190229"/>
    </source>
</evidence>
<dbReference type="RefSeq" id="WP_079289988.1">
    <property type="nucleotide sequence ID" value="NZ_MWPS01000010.1"/>
</dbReference>
<feature type="domain" description="Helicase HerA central" evidence="1">
    <location>
        <begin position="145"/>
        <end position="416"/>
    </location>
</feature>
<comment type="caution">
    <text evidence="2">The sequence shown here is derived from an EMBL/GenBank/DDBJ whole genome shotgun (WGS) entry which is preliminary data.</text>
</comment>
<dbReference type="CDD" id="cd01127">
    <property type="entry name" value="TrwB_TraG_TraD_VirD4"/>
    <property type="match status" value="1"/>
</dbReference>
<keyword evidence="3" id="KW-1185">Reference proteome</keyword>
<proteinExistence type="predicted"/>
<evidence type="ECO:0000259" key="1">
    <source>
        <dbReference type="Pfam" id="PF01935"/>
    </source>
</evidence>
<sequence length="591" mass="66006">MSIFAFNEEQSIGEVRGVDTSRVEVRVYPPDKLLKARVGRLVAIQGQDANEWLIGMINRVWRDSVESQIVSGEDDFAPPPEQNTIQVTLIGTYLAKYGEKDDHFTRAVVSLPDINRFVFPIEGNSLEAFMSIVGYVNGDPNFRPLHIGTYALDRKAKAFLNADKLFQRHAALLGSTGSGKSWTVATILEQANTLQSSNVVLFDLHGEYTKLPYAQQLRIAGPGDLAEPGENVLFLPHWLLTFEEIQSLIVDYSEQSAPNQSMAVLESVIRAKSETIESLGMQDLLELFTVDSPVPYPVYRLVQLLTDKNEEETSTGEFYVQGDKKGQPKTKQGPLHDKLTRLLIRLQNKLDDRRYGFLFQAPDSYQQYESLYKITETLMGHRGISGYERSGIKVVDFSEVPSDVLPIIVSLVARLIYQIQVWTEPGENNTGRHPILLVCDEAHLYLPNSSGGISALERKSLENFERIAKEGRKYGVGLLVVSQRPSDVSTTILSQCNNIISLRLTNDRDKSVVTSLLPDSLGGILDILPGLEVGEAVVVGDATLLPTRILLNRPKHPPLSSTIDFWSRWNADGEENTLRQAVENLRRQGRS</sequence>
<evidence type="ECO:0000313" key="2">
    <source>
        <dbReference type="EMBL" id="OPG16960.1"/>
    </source>
</evidence>
<dbReference type="AlphaFoldDB" id="A0A1V4EVU1"/>
<dbReference type="InterPro" id="IPR002789">
    <property type="entry name" value="HerA_central"/>
</dbReference>
<dbReference type="Proteomes" id="UP000190229">
    <property type="component" value="Unassembled WGS sequence"/>
</dbReference>
<name>A0A1V4EVU1_9BACL</name>
<reference evidence="2 3" key="1">
    <citation type="submission" date="2017-02" db="EMBL/GenBank/DDBJ databases">
        <title>Draft genome of Acidibacillus ferrooxidans Huett2.</title>
        <authorList>
            <person name="Schopf S."/>
        </authorList>
    </citation>
    <scope>NUCLEOTIDE SEQUENCE [LARGE SCALE GENOMIC DNA]</scope>
    <source>
        <strain evidence="2 3">Huett2</strain>
    </source>
</reference>
<accession>A0A1V4EVU1</accession>